<feature type="compositionally biased region" description="Basic and acidic residues" evidence="1">
    <location>
        <begin position="80"/>
        <end position="92"/>
    </location>
</feature>
<feature type="transmembrane region" description="Helical" evidence="2">
    <location>
        <begin position="46"/>
        <end position="68"/>
    </location>
</feature>
<gene>
    <name evidence="3" type="ORF">SCLAV_2729</name>
</gene>
<protein>
    <submittedName>
        <fullName evidence="3">Uncharacterized protein</fullName>
    </submittedName>
</protein>
<feature type="region of interest" description="Disordered" evidence="1">
    <location>
        <begin position="72"/>
        <end position="103"/>
    </location>
</feature>
<keyword evidence="2" id="KW-1133">Transmembrane helix</keyword>
<feature type="region of interest" description="Disordered" evidence="1">
    <location>
        <begin position="1"/>
        <end position="39"/>
    </location>
</feature>
<sequence length="103" mass="10496">MRARAPDAHRAGGPGRGIAPSGVRPRGTAESGSAVSRTATRCGSSATWIGPMAVSAAFSVLLLLRLALVPPSLPMASPEPEPKPDSESERHAGRFAGAPASRQ</sequence>
<feature type="compositionally biased region" description="Polar residues" evidence="1">
    <location>
        <begin position="30"/>
        <end position="39"/>
    </location>
</feature>
<dbReference type="Proteomes" id="UP000002357">
    <property type="component" value="Chromosome"/>
</dbReference>
<feature type="compositionally biased region" description="Basic and acidic residues" evidence="1">
    <location>
        <begin position="1"/>
        <end position="10"/>
    </location>
</feature>
<dbReference type="AlphaFoldDB" id="E2PUM2"/>
<keyword evidence="2" id="KW-0472">Membrane</keyword>
<reference evidence="3 4" key="1">
    <citation type="journal article" date="2010" name="Genome Biol. Evol.">
        <title>The sequence of a 1.8-mb bacterial linear plasmid reveals a rich evolutionary reservoir of secondary metabolic pathways.</title>
        <authorList>
            <person name="Medema M.H."/>
            <person name="Trefzer A."/>
            <person name="Kovalchuk A."/>
            <person name="van den Berg M."/>
            <person name="Mueller U."/>
            <person name="Heijne W."/>
            <person name="Wu L."/>
            <person name="Alam M.T."/>
            <person name="Ronning C.M."/>
            <person name="Nierman W.C."/>
            <person name="Bovenberg R.A.L."/>
            <person name="Breitling R."/>
            <person name="Takano E."/>
        </authorList>
    </citation>
    <scope>NUCLEOTIDE SEQUENCE [LARGE SCALE GENOMIC DNA]</scope>
    <source>
        <strain evidence="4">ATCC 27064 / DSM 738 / JCM 4710 / NBRC 13307 / NCIMB 12785 / NRRL 3585 / VKM Ac-602</strain>
    </source>
</reference>
<proteinExistence type="predicted"/>
<keyword evidence="2" id="KW-0812">Transmembrane</keyword>
<evidence type="ECO:0000256" key="2">
    <source>
        <dbReference type="SAM" id="Phobius"/>
    </source>
</evidence>
<evidence type="ECO:0000313" key="4">
    <source>
        <dbReference type="Proteomes" id="UP000002357"/>
    </source>
</evidence>
<keyword evidence="4" id="KW-1185">Reference proteome</keyword>
<organism evidence="3 4">
    <name type="scientific">Streptomyces clavuligerus</name>
    <dbReference type="NCBI Taxonomy" id="1901"/>
    <lineage>
        <taxon>Bacteria</taxon>
        <taxon>Bacillati</taxon>
        <taxon>Actinomycetota</taxon>
        <taxon>Actinomycetes</taxon>
        <taxon>Kitasatosporales</taxon>
        <taxon>Streptomycetaceae</taxon>
        <taxon>Streptomyces</taxon>
    </lineage>
</organism>
<evidence type="ECO:0000313" key="3">
    <source>
        <dbReference type="EMBL" id="EFG07801.1"/>
    </source>
</evidence>
<evidence type="ECO:0000256" key="1">
    <source>
        <dbReference type="SAM" id="MobiDB-lite"/>
    </source>
</evidence>
<dbReference type="EMBL" id="CM000913">
    <property type="protein sequence ID" value="EFG07801.1"/>
    <property type="molecule type" value="Genomic_DNA"/>
</dbReference>
<accession>E2PUM2</accession>
<name>E2PUM2_STRCL</name>